<name>A0A316I4J0_9PSEU</name>
<dbReference type="InterPro" id="IPR000477">
    <property type="entry name" value="RT_dom"/>
</dbReference>
<keyword evidence="2" id="KW-0548">Nucleotidyltransferase</keyword>
<protein>
    <submittedName>
        <fullName evidence="2">Reverse transcriptase (RNA-dependent DNA polymerase)</fullName>
    </submittedName>
</protein>
<dbReference type="RefSeq" id="WP_109640767.1">
    <property type="nucleotide sequence ID" value="NZ_QGHB01000014.1"/>
</dbReference>
<dbReference type="GO" id="GO:0003964">
    <property type="term" value="F:RNA-directed DNA polymerase activity"/>
    <property type="evidence" value="ECO:0007669"/>
    <property type="project" value="UniProtKB-KW"/>
</dbReference>
<sequence>MKYDLDLKAGLDLWRSELYGDWYRDPWAWPELAWLEKSLSKVEIDSYLESKNRTVQLRTLPFFHLVDIPKSRLGIRPAVVQDPLSRWLYLSAVASSAATLHQSLAKFVYGWRVRDAGKPERNGPEWGKYIEWIRIGGKLESALQTDVTSCFASIEINRLAEELRQRLGNKAPAHLMIQVGQAHDALSNRSGLPQRSFGSAIVANYFLTPIDDCLTEAQRAGKVKIVTRWMDDITAFGIDSALYELFLDIQQVMRSVGLEANSAKSVLVAGAQAVDAVDLEHGEPLKIRSVKFVGSAGFEVDYDQKDVDRVLNLEREVLDKGGAEGKHAIKKILLTLRNAELFDRHDEWLSVAHQMPHAADSLGRFFRAAALCGEDPEAKWRELQEWLVDFYGQPWSRVPWVRAQLALSVPVEQVGKSILNVMEGWLADSDDVQLVAVAAQRLAARAPETCRSIISGRADRVTDPLLQRVLGLAVLATGSNRNLAQKLVRRDQTNQILAQALEDNGWAAPPISSDFDEGPDA</sequence>
<evidence type="ECO:0000313" key="2">
    <source>
        <dbReference type="EMBL" id="PWK82248.1"/>
    </source>
</evidence>
<gene>
    <name evidence="2" type="ORF">C8D88_114116</name>
</gene>
<organism evidence="2 3">
    <name type="scientific">Lentzea atacamensis</name>
    <dbReference type="NCBI Taxonomy" id="531938"/>
    <lineage>
        <taxon>Bacteria</taxon>
        <taxon>Bacillati</taxon>
        <taxon>Actinomycetota</taxon>
        <taxon>Actinomycetes</taxon>
        <taxon>Pseudonocardiales</taxon>
        <taxon>Pseudonocardiaceae</taxon>
        <taxon>Lentzea</taxon>
    </lineage>
</organism>
<dbReference type="PROSITE" id="PS50878">
    <property type="entry name" value="RT_POL"/>
    <property type="match status" value="1"/>
</dbReference>
<evidence type="ECO:0000313" key="3">
    <source>
        <dbReference type="Proteomes" id="UP000246005"/>
    </source>
</evidence>
<feature type="domain" description="Reverse transcriptase" evidence="1">
    <location>
        <begin position="49"/>
        <end position="297"/>
    </location>
</feature>
<accession>A0A316I4J0</accession>
<keyword evidence="2" id="KW-0808">Transferase</keyword>
<dbReference type="AlphaFoldDB" id="A0A316I4J0"/>
<dbReference type="Proteomes" id="UP000246005">
    <property type="component" value="Unassembled WGS sequence"/>
</dbReference>
<evidence type="ECO:0000259" key="1">
    <source>
        <dbReference type="PROSITE" id="PS50878"/>
    </source>
</evidence>
<dbReference type="EMBL" id="QGHB01000014">
    <property type="protein sequence ID" value="PWK82248.1"/>
    <property type="molecule type" value="Genomic_DNA"/>
</dbReference>
<proteinExistence type="predicted"/>
<reference evidence="2 3" key="1">
    <citation type="submission" date="2018-05" db="EMBL/GenBank/DDBJ databases">
        <title>Genomic Encyclopedia of Type Strains, Phase IV (KMG-IV): sequencing the most valuable type-strain genomes for metagenomic binning, comparative biology and taxonomic classification.</title>
        <authorList>
            <person name="Goeker M."/>
        </authorList>
    </citation>
    <scope>NUCLEOTIDE SEQUENCE [LARGE SCALE GENOMIC DNA]</scope>
    <source>
        <strain evidence="2 3">DSM 45480</strain>
    </source>
</reference>
<keyword evidence="2" id="KW-0695">RNA-directed DNA polymerase</keyword>
<comment type="caution">
    <text evidence="2">The sequence shown here is derived from an EMBL/GenBank/DDBJ whole genome shotgun (WGS) entry which is preliminary data.</text>
</comment>